<dbReference type="Gene3D" id="3.30.40.10">
    <property type="entry name" value="Zinc/RING finger domain, C3HC4 (zinc finger)"/>
    <property type="match status" value="1"/>
</dbReference>
<evidence type="ECO:0000313" key="6">
    <source>
        <dbReference type="EMBL" id="EFH53290.1"/>
    </source>
</evidence>
<evidence type="ECO:0000256" key="3">
    <source>
        <dbReference type="ARBA" id="ARBA00022833"/>
    </source>
</evidence>
<keyword evidence="2 4" id="KW-0863">Zinc-finger</keyword>
<evidence type="ECO:0000259" key="5">
    <source>
        <dbReference type="PROSITE" id="PS50089"/>
    </source>
</evidence>
<dbReference type="PROSITE" id="PS50089">
    <property type="entry name" value="ZF_RING_2"/>
    <property type="match status" value="1"/>
</dbReference>
<gene>
    <name evidence="6" type="ORF">ARALYDRAFT_904942</name>
</gene>
<dbReference type="Proteomes" id="UP000008694">
    <property type="component" value="Unassembled WGS sequence"/>
</dbReference>
<organism evidence="7">
    <name type="scientific">Arabidopsis lyrata subsp. lyrata</name>
    <name type="common">Lyre-leaved rock-cress</name>
    <dbReference type="NCBI Taxonomy" id="81972"/>
    <lineage>
        <taxon>Eukaryota</taxon>
        <taxon>Viridiplantae</taxon>
        <taxon>Streptophyta</taxon>
        <taxon>Embryophyta</taxon>
        <taxon>Tracheophyta</taxon>
        <taxon>Spermatophyta</taxon>
        <taxon>Magnoliopsida</taxon>
        <taxon>eudicotyledons</taxon>
        <taxon>Gunneridae</taxon>
        <taxon>Pentapetalae</taxon>
        <taxon>rosids</taxon>
        <taxon>malvids</taxon>
        <taxon>Brassicales</taxon>
        <taxon>Brassicaceae</taxon>
        <taxon>Camelineae</taxon>
        <taxon>Arabidopsis</taxon>
    </lineage>
</organism>
<evidence type="ECO:0000256" key="2">
    <source>
        <dbReference type="ARBA" id="ARBA00022771"/>
    </source>
</evidence>
<dbReference type="PANTHER" id="PTHR45798:SF88">
    <property type="entry name" value="RING-H2 FINGER PROTEIN ATL61-RELATED"/>
    <property type="match status" value="1"/>
</dbReference>
<dbReference type="AlphaFoldDB" id="D7LLY1"/>
<feature type="domain" description="RING-type" evidence="5">
    <location>
        <begin position="134"/>
        <end position="179"/>
    </location>
</feature>
<evidence type="ECO:0000313" key="7">
    <source>
        <dbReference type="Proteomes" id="UP000008694"/>
    </source>
</evidence>
<dbReference type="Pfam" id="PF13639">
    <property type="entry name" value="zf-RING_2"/>
    <property type="match status" value="1"/>
</dbReference>
<evidence type="ECO:0000256" key="1">
    <source>
        <dbReference type="ARBA" id="ARBA00022723"/>
    </source>
</evidence>
<dbReference type="InterPro" id="IPR052788">
    <property type="entry name" value="RING-type_E3_ligase_ATL"/>
</dbReference>
<dbReference type="InterPro" id="IPR001841">
    <property type="entry name" value="Znf_RING"/>
</dbReference>
<dbReference type="HOGENOM" id="CLU_1470141_0_0_1"/>
<dbReference type="GO" id="GO:0008270">
    <property type="term" value="F:zinc ion binding"/>
    <property type="evidence" value="ECO:0007669"/>
    <property type="project" value="UniProtKB-KW"/>
</dbReference>
<dbReference type="Gramene" id="scaffold_500646.1">
    <property type="protein sequence ID" value="scaffold_500646.1"/>
    <property type="gene ID" value="scaffold_500646.1"/>
</dbReference>
<name>D7LLY1_ARALL</name>
<evidence type="ECO:0000256" key="4">
    <source>
        <dbReference type="PROSITE-ProRule" id="PRU00175"/>
    </source>
</evidence>
<dbReference type="SMART" id="SM00184">
    <property type="entry name" value="RING"/>
    <property type="match status" value="1"/>
</dbReference>
<dbReference type="SUPFAM" id="SSF57850">
    <property type="entry name" value="RING/U-box"/>
    <property type="match status" value="1"/>
</dbReference>
<accession>D7LLY1</accession>
<sequence length="184" mass="20956">MDIIEDGNIRSIVYTNLNFPRPLFYFSFHINFVRHNVDGSVHVRYIKVTRECERDGLIGGGVQATVDICELLKTIGVPCYRQLVKGFKKKRPRTRRFFVPAKIPKDMPPGNANAIKYLLSPAEPPTSIEKAEYCSICMRLLAYGVGEDECVRLPLCNHGFHKPCIKTWLEVNSSCANCRSFFPI</sequence>
<keyword evidence="7" id="KW-1185">Reference proteome</keyword>
<keyword evidence="3" id="KW-0862">Zinc</keyword>
<protein>
    <recommendedName>
        <fullName evidence="5">RING-type domain-containing protein</fullName>
    </recommendedName>
</protein>
<keyword evidence="1" id="KW-0479">Metal-binding</keyword>
<reference evidence="7" key="1">
    <citation type="journal article" date="2011" name="Nat. Genet.">
        <title>The Arabidopsis lyrata genome sequence and the basis of rapid genome size change.</title>
        <authorList>
            <person name="Hu T.T."/>
            <person name="Pattyn P."/>
            <person name="Bakker E.G."/>
            <person name="Cao J."/>
            <person name="Cheng J.-F."/>
            <person name="Clark R.M."/>
            <person name="Fahlgren N."/>
            <person name="Fawcett J.A."/>
            <person name="Grimwood J."/>
            <person name="Gundlach H."/>
            <person name="Haberer G."/>
            <person name="Hollister J.D."/>
            <person name="Ossowski S."/>
            <person name="Ottilar R.P."/>
            <person name="Salamov A.A."/>
            <person name="Schneeberger K."/>
            <person name="Spannagl M."/>
            <person name="Wang X."/>
            <person name="Yang L."/>
            <person name="Nasrallah M.E."/>
            <person name="Bergelson J."/>
            <person name="Carrington J.C."/>
            <person name="Gaut B.S."/>
            <person name="Schmutz J."/>
            <person name="Mayer K.F.X."/>
            <person name="Van de Peer Y."/>
            <person name="Grigoriev I.V."/>
            <person name="Nordborg M."/>
            <person name="Weigel D."/>
            <person name="Guo Y.-L."/>
        </authorList>
    </citation>
    <scope>NUCLEOTIDE SEQUENCE [LARGE SCALE GENOMIC DNA]</scope>
    <source>
        <strain evidence="7">cv. MN47</strain>
    </source>
</reference>
<dbReference type="InterPro" id="IPR013083">
    <property type="entry name" value="Znf_RING/FYVE/PHD"/>
</dbReference>
<dbReference type="PANTHER" id="PTHR45798">
    <property type="entry name" value="RING-H2 FINGER PROTEIN ATL61-RELATED-RELATED"/>
    <property type="match status" value="1"/>
</dbReference>
<proteinExistence type="predicted"/>
<dbReference type="EMBL" id="GL348717">
    <property type="protein sequence ID" value="EFH53290.1"/>
    <property type="molecule type" value="Genomic_DNA"/>
</dbReference>